<reference evidence="8 9" key="1">
    <citation type="journal article" date="2018" name="Int. J. Syst. Evol. Microbiol.">
        <title>Draft Genome Sequence of Faecalimonas umbilicata JCM 30896T, an Acetate-Producing Bacterium Isolated from Human Feces.</title>
        <authorList>
            <person name="Sakamoto M."/>
            <person name="Ikeyama N."/>
            <person name="Yuki M."/>
            <person name="Ohkuma M."/>
        </authorList>
    </citation>
    <scope>NUCLEOTIDE SEQUENCE [LARGE SCALE GENOMIC DNA]</scope>
    <source>
        <strain evidence="8 9">EGH7</strain>
    </source>
</reference>
<evidence type="ECO:0000256" key="5">
    <source>
        <dbReference type="ARBA" id="ARBA00022764"/>
    </source>
</evidence>
<dbReference type="Pfam" id="PF16822">
    <property type="entry name" value="ALGX"/>
    <property type="match status" value="1"/>
</dbReference>
<evidence type="ECO:0000259" key="7">
    <source>
        <dbReference type="Pfam" id="PF16822"/>
    </source>
</evidence>
<evidence type="ECO:0000256" key="6">
    <source>
        <dbReference type="ARBA" id="ARBA00022841"/>
    </source>
</evidence>
<name>A0ABQ0QY60_9FIRM</name>
<evidence type="ECO:0000256" key="1">
    <source>
        <dbReference type="ARBA" id="ARBA00004418"/>
    </source>
</evidence>
<evidence type="ECO:0000313" key="9">
    <source>
        <dbReference type="Proteomes" id="UP000702954"/>
    </source>
</evidence>
<evidence type="ECO:0000256" key="2">
    <source>
        <dbReference type="ARBA" id="ARBA00005182"/>
    </source>
</evidence>
<keyword evidence="3" id="KW-0808">Transferase</keyword>
<keyword evidence="4" id="KW-0732">Signal</keyword>
<feature type="domain" description="AlgX/AlgJ SGNH hydrolase-like" evidence="7">
    <location>
        <begin position="136"/>
        <end position="254"/>
    </location>
</feature>
<evidence type="ECO:0000256" key="4">
    <source>
        <dbReference type="ARBA" id="ARBA00022729"/>
    </source>
</evidence>
<keyword evidence="9" id="KW-1185">Reference proteome</keyword>
<comment type="subcellular location">
    <subcellularLocation>
        <location evidence="1">Periplasm</location>
    </subcellularLocation>
</comment>
<evidence type="ECO:0000256" key="3">
    <source>
        <dbReference type="ARBA" id="ARBA00022679"/>
    </source>
</evidence>
<dbReference type="InterPro" id="IPR031811">
    <property type="entry name" value="ALGX/ALGJ_SGNH-like"/>
</dbReference>
<protein>
    <recommendedName>
        <fullName evidence="7">AlgX/AlgJ SGNH hydrolase-like domain-containing protein</fullName>
    </recommendedName>
</protein>
<gene>
    <name evidence="8" type="ORF">FAEUMB_18620</name>
</gene>
<dbReference type="Proteomes" id="UP000702954">
    <property type="component" value="Unassembled WGS sequence"/>
</dbReference>
<sequence length="386" mass="44228">MNRVNRKRRKVRLWMALGFISCIALLVLADGITKERKFSEEENRMLATKPKASVETVMSGKFMSQYEKYKSDQFLGRDFWVSLKTKADLLLGKKDSNGVFKGADGYLLEEISVLDEASYKENMDAVTAFAARYPDLKMHMLIAPNAANILKEKLPAFAATEDQNAQLKRTEEIVSAAGIQWIDAAKTLNQHKNEEIYYRTDHHWTTKGAYYAFQEAAGDLGILQEEMTAFVPHTVTEEFNGTLSATSGYERSRRENIDIYLPEKNDTEVVVNYVEEKEKSASMYSSEKLEEKDKYGMFLNGNHALVDIKTTSEKNRRLLILKDSYANCFVPFLTPYYREIVLVDPRYYYGDLDDLIEEDRITDVLFLYNGNTFFTDNNLSGVLASE</sequence>
<comment type="caution">
    <text evidence="8">The sequence shown here is derived from an EMBL/GenBank/DDBJ whole genome shotgun (WGS) entry which is preliminary data.</text>
</comment>
<organism evidence="8 9">
    <name type="scientific">Faecalimonas umbilicata</name>
    <dbReference type="NCBI Taxonomy" id="1912855"/>
    <lineage>
        <taxon>Bacteria</taxon>
        <taxon>Bacillati</taxon>
        <taxon>Bacillota</taxon>
        <taxon>Clostridia</taxon>
        <taxon>Lachnospirales</taxon>
        <taxon>Lachnospiraceae</taxon>
        <taxon>Faecalimonas</taxon>
    </lineage>
</organism>
<keyword evidence="5" id="KW-0574">Periplasm</keyword>
<comment type="pathway">
    <text evidence="2">Glycan biosynthesis; alginate biosynthesis.</text>
</comment>
<keyword evidence="6" id="KW-0016">Alginate biosynthesis</keyword>
<dbReference type="EMBL" id="BHEO01000008">
    <property type="protein sequence ID" value="GBU05321.1"/>
    <property type="molecule type" value="Genomic_DNA"/>
</dbReference>
<accession>A0ABQ0QY60</accession>
<evidence type="ECO:0000313" key="8">
    <source>
        <dbReference type="EMBL" id="GBU05321.1"/>
    </source>
</evidence>
<dbReference type="RefSeq" id="WP_242990136.1">
    <property type="nucleotide sequence ID" value="NZ_BHEO01000008.1"/>
</dbReference>
<proteinExistence type="predicted"/>